<name>A0A164UMD0_9CRUS</name>
<sequence length="56" mass="6723">MWTRNNDSSRTVVFFQLKRSFDFNQFISYVFLGQQYFFVPMAQHLPSPQRSDVTVL</sequence>
<reference evidence="1 2" key="1">
    <citation type="submission" date="2016-03" db="EMBL/GenBank/DDBJ databases">
        <title>EvidentialGene: Evidence-directed Construction of Genes on Genomes.</title>
        <authorList>
            <person name="Gilbert D.G."/>
            <person name="Choi J.-H."/>
            <person name="Mockaitis K."/>
            <person name="Colbourne J."/>
            <person name="Pfrender M."/>
        </authorList>
    </citation>
    <scope>NUCLEOTIDE SEQUENCE [LARGE SCALE GENOMIC DNA]</scope>
    <source>
        <strain evidence="1 2">Xinb3</strain>
        <tissue evidence="1">Complete organism</tissue>
    </source>
</reference>
<dbReference type="AlphaFoldDB" id="A0A164UMD0"/>
<evidence type="ECO:0000313" key="1">
    <source>
        <dbReference type="EMBL" id="KZS11492.1"/>
    </source>
</evidence>
<dbReference type="EMBL" id="LRGB01001581">
    <property type="protein sequence ID" value="KZS11492.1"/>
    <property type="molecule type" value="Genomic_DNA"/>
</dbReference>
<comment type="caution">
    <text evidence="1">The sequence shown here is derived from an EMBL/GenBank/DDBJ whole genome shotgun (WGS) entry which is preliminary data.</text>
</comment>
<keyword evidence="2" id="KW-1185">Reference proteome</keyword>
<organism evidence="1 2">
    <name type="scientific">Daphnia magna</name>
    <dbReference type="NCBI Taxonomy" id="35525"/>
    <lineage>
        <taxon>Eukaryota</taxon>
        <taxon>Metazoa</taxon>
        <taxon>Ecdysozoa</taxon>
        <taxon>Arthropoda</taxon>
        <taxon>Crustacea</taxon>
        <taxon>Branchiopoda</taxon>
        <taxon>Diplostraca</taxon>
        <taxon>Cladocera</taxon>
        <taxon>Anomopoda</taxon>
        <taxon>Daphniidae</taxon>
        <taxon>Daphnia</taxon>
    </lineage>
</organism>
<dbReference type="Proteomes" id="UP000076858">
    <property type="component" value="Unassembled WGS sequence"/>
</dbReference>
<gene>
    <name evidence="1" type="ORF">APZ42_024282</name>
</gene>
<accession>A0A164UMD0</accession>
<proteinExistence type="predicted"/>
<evidence type="ECO:0000313" key="2">
    <source>
        <dbReference type="Proteomes" id="UP000076858"/>
    </source>
</evidence>
<protein>
    <submittedName>
        <fullName evidence="1">Uncharacterized protein</fullName>
    </submittedName>
</protein>